<evidence type="ECO:0000313" key="9">
    <source>
        <dbReference type="Proteomes" id="UP000541583"/>
    </source>
</evidence>
<feature type="transmembrane region" description="Helical" evidence="6">
    <location>
        <begin position="93"/>
        <end position="115"/>
    </location>
</feature>
<organism evidence="8 10">
    <name type="scientific">Mucilaginibacter lappiensis</name>
    <dbReference type="NCBI Taxonomy" id="354630"/>
    <lineage>
        <taxon>Bacteria</taxon>
        <taxon>Pseudomonadati</taxon>
        <taxon>Bacteroidota</taxon>
        <taxon>Sphingobacteriia</taxon>
        <taxon>Sphingobacteriales</taxon>
        <taxon>Sphingobacteriaceae</taxon>
        <taxon>Mucilaginibacter</taxon>
    </lineage>
</organism>
<dbReference type="Proteomes" id="UP000541583">
    <property type="component" value="Unassembled WGS sequence"/>
</dbReference>
<evidence type="ECO:0000256" key="4">
    <source>
        <dbReference type="ARBA" id="ARBA00022989"/>
    </source>
</evidence>
<dbReference type="EMBL" id="JACHCA010000012">
    <property type="protein sequence ID" value="MBB6129996.1"/>
    <property type="molecule type" value="Genomic_DNA"/>
</dbReference>
<dbReference type="InterPro" id="IPR006214">
    <property type="entry name" value="Bax_inhibitor_1-related"/>
</dbReference>
<evidence type="ECO:0000256" key="2">
    <source>
        <dbReference type="ARBA" id="ARBA00010350"/>
    </source>
</evidence>
<reference evidence="9 10" key="1">
    <citation type="submission" date="2020-08" db="EMBL/GenBank/DDBJ databases">
        <title>Genomic Encyclopedia of Type Strains, Phase IV (KMG-V): Genome sequencing to study the core and pangenomes of soil and plant-associated prokaryotes.</title>
        <authorList>
            <person name="Whitman W."/>
        </authorList>
    </citation>
    <scope>NUCLEOTIDE SEQUENCE [LARGE SCALE GENOMIC DNA]</scope>
    <source>
        <strain evidence="7 9">ANJLi2</strain>
        <strain evidence="8 10">MP601</strain>
    </source>
</reference>
<keyword evidence="3 6" id="KW-0812">Transmembrane</keyword>
<gene>
    <name evidence="8" type="ORF">HDF22_004133</name>
    <name evidence="7" type="ORF">HDF23_001115</name>
</gene>
<evidence type="ECO:0000256" key="1">
    <source>
        <dbReference type="ARBA" id="ARBA00004141"/>
    </source>
</evidence>
<proteinExistence type="inferred from homology"/>
<evidence type="ECO:0000256" key="5">
    <source>
        <dbReference type="ARBA" id="ARBA00023136"/>
    </source>
</evidence>
<comment type="caution">
    <text evidence="8">The sequence shown here is derived from an EMBL/GenBank/DDBJ whole genome shotgun (WGS) entry which is preliminary data.</text>
</comment>
<evidence type="ECO:0000256" key="6">
    <source>
        <dbReference type="RuleBase" id="RU004379"/>
    </source>
</evidence>
<dbReference type="PANTHER" id="PTHR23291:SF50">
    <property type="entry name" value="PROTEIN LIFEGUARD 4"/>
    <property type="match status" value="1"/>
</dbReference>
<evidence type="ECO:0000313" key="7">
    <source>
        <dbReference type="EMBL" id="MBB6108380.1"/>
    </source>
</evidence>
<feature type="transmembrane region" description="Helical" evidence="6">
    <location>
        <begin position="178"/>
        <end position="196"/>
    </location>
</feature>
<feature type="transmembrane region" description="Helical" evidence="6">
    <location>
        <begin position="216"/>
        <end position="239"/>
    </location>
</feature>
<feature type="transmembrane region" description="Helical" evidence="6">
    <location>
        <begin position="25"/>
        <end position="47"/>
    </location>
</feature>
<keyword evidence="9" id="KW-1185">Reference proteome</keyword>
<dbReference type="PANTHER" id="PTHR23291">
    <property type="entry name" value="BAX INHIBITOR-RELATED"/>
    <property type="match status" value="1"/>
</dbReference>
<dbReference type="Pfam" id="PF01027">
    <property type="entry name" value="Bax1-I"/>
    <property type="match status" value="1"/>
</dbReference>
<evidence type="ECO:0000313" key="8">
    <source>
        <dbReference type="EMBL" id="MBB6129996.1"/>
    </source>
</evidence>
<dbReference type="STRING" id="354630.SAMN05421821_102381"/>
<dbReference type="EMBL" id="JACHCB010000002">
    <property type="protein sequence ID" value="MBB6108380.1"/>
    <property type="molecule type" value="Genomic_DNA"/>
</dbReference>
<feature type="transmembrane region" description="Helical" evidence="6">
    <location>
        <begin position="153"/>
        <end position="171"/>
    </location>
</feature>
<evidence type="ECO:0008006" key="11">
    <source>
        <dbReference type="Google" id="ProtNLM"/>
    </source>
</evidence>
<dbReference type="RefSeq" id="WP_076371361.1">
    <property type="nucleotide sequence ID" value="NZ_FTMG01000002.1"/>
</dbReference>
<name>A0A1N6SG34_9SPHI</name>
<dbReference type="OrthoDB" id="9793828at2"/>
<comment type="subcellular location">
    <subcellularLocation>
        <location evidence="1">Membrane</location>
        <topology evidence="1">Multi-pass membrane protein</topology>
    </subcellularLocation>
</comment>
<comment type="similarity">
    <text evidence="2 6">Belongs to the BI1 family.</text>
</comment>
<keyword evidence="5 6" id="KW-0472">Membrane</keyword>
<dbReference type="GO" id="GO:0005886">
    <property type="term" value="C:plasma membrane"/>
    <property type="evidence" value="ECO:0007669"/>
    <property type="project" value="TreeGrafter"/>
</dbReference>
<dbReference type="CDD" id="cd10432">
    <property type="entry name" value="BI-1-like_bacterial"/>
    <property type="match status" value="1"/>
</dbReference>
<evidence type="ECO:0000256" key="3">
    <source>
        <dbReference type="ARBA" id="ARBA00022692"/>
    </source>
</evidence>
<keyword evidence="4 6" id="KW-1133">Transmembrane helix</keyword>
<feature type="transmembrane region" description="Helical" evidence="6">
    <location>
        <begin position="122"/>
        <end position="141"/>
    </location>
</feature>
<feature type="transmembrane region" description="Helical" evidence="6">
    <location>
        <begin position="68"/>
        <end position="87"/>
    </location>
</feature>
<accession>A0A1N6SG34</accession>
<evidence type="ECO:0000313" key="10">
    <source>
        <dbReference type="Proteomes" id="UP000548326"/>
    </source>
</evidence>
<protein>
    <recommendedName>
        <fullName evidence="11">Modulator of FtsH protease</fullName>
    </recommendedName>
</protein>
<dbReference type="AlphaFoldDB" id="A0A1N6SG34"/>
<dbReference type="Proteomes" id="UP000548326">
    <property type="component" value="Unassembled WGS sequence"/>
</dbReference>
<sequence length="243" mass="26491">METKDPEYVYKNVIQLNETDASRKFIANVFLWMFVALGLSAVCAFLFSQNQALLNMLIDPATGRNTGLGTITMFAPLAFVLIISFGFNRLSYGVLAFLFVAFSAIMGISLSYILLVFTAGSVLGVFITTSVVFGVMAIAGYTTNTDLTKFGPILMMGLIGIIVASLLNMFMHSSGLDYIISYVGVAVFVGLTAYDVQKLKRIGAGLEYGDASASKMALMGGLTLYLDFINLFLMILRLFGRRR</sequence>